<evidence type="ECO:0000256" key="1">
    <source>
        <dbReference type="SAM" id="MobiDB-lite"/>
    </source>
</evidence>
<protein>
    <submittedName>
        <fullName evidence="2">Uncharacterized protein</fullName>
    </submittedName>
</protein>
<gene>
    <name evidence="2" type="ORF">BCR43DRAFT_141196</name>
</gene>
<dbReference type="AlphaFoldDB" id="A0A1X2HNH3"/>
<evidence type="ECO:0000313" key="2">
    <source>
        <dbReference type="EMBL" id="ORZ00426.1"/>
    </source>
</evidence>
<name>A0A1X2HNH3_SYNRA</name>
<proteinExistence type="predicted"/>
<feature type="compositionally biased region" description="Polar residues" evidence="1">
    <location>
        <begin position="132"/>
        <end position="141"/>
    </location>
</feature>
<dbReference type="InParanoid" id="A0A1X2HNH3"/>
<dbReference type="Proteomes" id="UP000242180">
    <property type="component" value="Unassembled WGS sequence"/>
</dbReference>
<feature type="region of interest" description="Disordered" evidence="1">
    <location>
        <begin position="132"/>
        <end position="157"/>
    </location>
</feature>
<comment type="caution">
    <text evidence="2">The sequence shown here is derived from an EMBL/GenBank/DDBJ whole genome shotgun (WGS) entry which is preliminary data.</text>
</comment>
<evidence type="ECO:0000313" key="3">
    <source>
        <dbReference type="Proteomes" id="UP000242180"/>
    </source>
</evidence>
<feature type="region of interest" description="Disordered" evidence="1">
    <location>
        <begin position="86"/>
        <end position="108"/>
    </location>
</feature>
<organism evidence="2 3">
    <name type="scientific">Syncephalastrum racemosum</name>
    <name type="common">Filamentous fungus</name>
    <dbReference type="NCBI Taxonomy" id="13706"/>
    <lineage>
        <taxon>Eukaryota</taxon>
        <taxon>Fungi</taxon>
        <taxon>Fungi incertae sedis</taxon>
        <taxon>Mucoromycota</taxon>
        <taxon>Mucoromycotina</taxon>
        <taxon>Mucoromycetes</taxon>
        <taxon>Mucorales</taxon>
        <taxon>Syncephalastraceae</taxon>
        <taxon>Syncephalastrum</taxon>
    </lineage>
</organism>
<keyword evidence="3" id="KW-1185">Reference proteome</keyword>
<dbReference type="EMBL" id="MCGN01000002">
    <property type="protein sequence ID" value="ORZ00426.1"/>
    <property type="molecule type" value="Genomic_DNA"/>
</dbReference>
<sequence length="157" mass="16910">MYWEPSKENVTATTNNSRTLRLVTSSNSSLVMSSSKVSTSLSRSSSKTGASSNKVRLLVRVISLVRMIAMANSKIQAMPLGSKTATRRSTLNKVTARNSRLVSPATSRTSMVNSRAKVVFKEASTQAARWTTVTSNDSNPRGKSVTMGSFLPVSSCK</sequence>
<accession>A0A1X2HNH3</accession>
<reference evidence="2 3" key="1">
    <citation type="submission" date="2016-07" db="EMBL/GenBank/DDBJ databases">
        <title>Pervasive Adenine N6-methylation of Active Genes in Fungi.</title>
        <authorList>
            <consortium name="DOE Joint Genome Institute"/>
            <person name="Mondo S.J."/>
            <person name="Dannebaum R.O."/>
            <person name="Kuo R.C."/>
            <person name="Labutti K."/>
            <person name="Haridas S."/>
            <person name="Kuo A."/>
            <person name="Salamov A."/>
            <person name="Ahrendt S.R."/>
            <person name="Lipzen A."/>
            <person name="Sullivan W."/>
            <person name="Andreopoulos W.B."/>
            <person name="Clum A."/>
            <person name="Lindquist E."/>
            <person name="Daum C."/>
            <person name="Ramamoorthy G.K."/>
            <person name="Gryganskyi A."/>
            <person name="Culley D."/>
            <person name="Magnuson J.K."/>
            <person name="James T.Y."/>
            <person name="O'Malley M.A."/>
            <person name="Stajich J.E."/>
            <person name="Spatafora J.W."/>
            <person name="Visel A."/>
            <person name="Grigoriev I.V."/>
        </authorList>
    </citation>
    <scope>NUCLEOTIDE SEQUENCE [LARGE SCALE GENOMIC DNA]</scope>
    <source>
        <strain evidence="2 3">NRRL 2496</strain>
    </source>
</reference>